<accession>A0A5E4AVP2</accession>
<feature type="compositionally biased region" description="Low complexity" evidence="1">
    <location>
        <begin position="73"/>
        <end position="85"/>
    </location>
</feature>
<feature type="compositionally biased region" description="Low complexity" evidence="1">
    <location>
        <begin position="44"/>
        <end position="57"/>
    </location>
</feature>
<reference evidence="2" key="1">
    <citation type="submission" date="2019-04" db="EMBL/GenBank/DDBJ databases">
        <authorList>
            <person name="Alioto T."/>
            <person name="Alioto T."/>
        </authorList>
    </citation>
    <scope>NUCLEOTIDE SEQUENCE [LARGE SCALE GENOMIC DNA]</scope>
</reference>
<dbReference type="Proteomes" id="UP000335636">
    <property type="component" value="Unassembled WGS sequence"/>
</dbReference>
<name>A0A5E4AVP2_MARMO</name>
<feature type="compositionally biased region" description="Polar residues" evidence="1">
    <location>
        <begin position="95"/>
        <end position="111"/>
    </location>
</feature>
<keyword evidence="3" id="KW-1185">Reference proteome</keyword>
<feature type="region of interest" description="Disordered" evidence="1">
    <location>
        <begin position="1"/>
        <end position="111"/>
    </location>
</feature>
<evidence type="ECO:0000256" key="1">
    <source>
        <dbReference type="SAM" id="MobiDB-lite"/>
    </source>
</evidence>
<evidence type="ECO:0000313" key="2">
    <source>
        <dbReference type="EMBL" id="VTJ61434.1"/>
    </source>
</evidence>
<feature type="compositionally biased region" description="Basic and acidic residues" evidence="1">
    <location>
        <begin position="10"/>
        <end position="28"/>
    </location>
</feature>
<dbReference type="EMBL" id="CABDUW010000175">
    <property type="protein sequence ID" value="VTJ61434.1"/>
    <property type="molecule type" value="Genomic_DNA"/>
</dbReference>
<protein>
    <submittedName>
        <fullName evidence="2">Uncharacterized protein</fullName>
    </submittedName>
</protein>
<proteinExistence type="predicted"/>
<gene>
    <name evidence="2" type="ORF">MONAX_5E031981</name>
</gene>
<comment type="caution">
    <text evidence="2">The sequence shown here is derived from an EMBL/GenBank/DDBJ whole genome shotgun (WGS) entry which is preliminary data.</text>
</comment>
<organism evidence="2 3">
    <name type="scientific">Marmota monax</name>
    <name type="common">Woodchuck</name>
    <dbReference type="NCBI Taxonomy" id="9995"/>
    <lineage>
        <taxon>Eukaryota</taxon>
        <taxon>Metazoa</taxon>
        <taxon>Chordata</taxon>
        <taxon>Craniata</taxon>
        <taxon>Vertebrata</taxon>
        <taxon>Euteleostomi</taxon>
        <taxon>Mammalia</taxon>
        <taxon>Eutheria</taxon>
        <taxon>Euarchontoglires</taxon>
        <taxon>Glires</taxon>
        <taxon>Rodentia</taxon>
        <taxon>Sciuromorpha</taxon>
        <taxon>Sciuridae</taxon>
        <taxon>Xerinae</taxon>
        <taxon>Marmotini</taxon>
        <taxon>Marmota</taxon>
    </lineage>
</organism>
<dbReference type="AlphaFoldDB" id="A0A5E4AVP2"/>
<sequence length="111" mass="11780">MKRRTVCTQREGRDRCESREWPPKDEKTVALPSAQGSRRSKALRPGPRWSAGAAAGRGAAGRLGGRLRRSRRGLGAAGQAAGPGAVECRDVGVRGSSSPDSPPSFNQPHLH</sequence>
<evidence type="ECO:0000313" key="3">
    <source>
        <dbReference type="Proteomes" id="UP000335636"/>
    </source>
</evidence>